<keyword evidence="2" id="KW-1185">Reference proteome</keyword>
<comment type="caution">
    <text evidence="1">The sequence shown here is derived from an EMBL/GenBank/DDBJ whole genome shotgun (WGS) entry which is preliminary data.</text>
</comment>
<gene>
    <name evidence="1" type="ORF">FOL47_007454</name>
</gene>
<dbReference type="Proteomes" id="UP000591131">
    <property type="component" value="Unassembled WGS sequence"/>
</dbReference>
<protein>
    <submittedName>
        <fullName evidence="1">Uncharacterized protein</fullName>
    </submittedName>
</protein>
<name>A0A7J6LLH1_PERCH</name>
<evidence type="ECO:0000313" key="1">
    <source>
        <dbReference type="EMBL" id="KAF4659761.1"/>
    </source>
</evidence>
<accession>A0A7J6LLH1</accession>
<reference evidence="1 2" key="1">
    <citation type="submission" date="2020-04" db="EMBL/GenBank/DDBJ databases">
        <title>Perkinsus chesapeaki whole genome sequence.</title>
        <authorList>
            <person name="Bogema D.R."/>
        </authorList>
    </citation>
    <scope>NUCLEOTIDE SEQUENCE [LARGE SCALE GENOMIC DNA]</scope>
    <source>
        <strain evidence="1">ATCC PRA-425</strain>
    </source>
</reference>
<dbReference type="EMBL" id="JAAPAO010000440">
    <property type="protein sequence ID" value="KAF4659761.1"/>
    <property type="molecule type" value="Genomic_DNA"/>
</dbReference>
<evidence type="ECO:0000313" key="2">
    <source>
        <dbReference type="Proteomes" id="UP000591131"/>
    </source>
</evidence>
<proteinExistence type="predicted"/>
<sequence>MATGLVHRDLEDPWKLVSIGETIAERAAEEAFNAKFTVTYTFNDEWFSRALLFWRQCAALLQTGAKDLMRLYYRNWEATTGNYESFQHVLSSRHLALRVYNSN</sequence>
<dbReference type="AlphaFoldDB" id="A0A7J6LLH1"/>
<organism evidence="1 2">
    <name type="scientific">Perkinsus chesapeaki</name>
    <name type="common">Clam parasite</name>
    <name type="synonym">Perkinsus andrewsi</name>
    <dbReference type="NCBI Taxonomy" id="330153"/>
    <lineage>
        <taxon>Eukaryota</taxon>
        <taxon>Sar</taxon>
        <taxon>Alveolata</taxon>
        <taxon>Perkinsozoa</taxon>
        <taxon>Perkinsea</taxon>
        <taxon>Perkinsida</taxon>
        <taxon>Perkinsidae</taxon>
        <taxon>Perkinsus</taxon>
    </lineage>
</organism>